<feature type="transmembrane region" description="Helical" evidence="1">
    <location>
        <begin position="7"/>
        <end position="26"/>
    </location>
</feature>
<evidence type="ECO:0000313" key="3">
    <source>
        <dbReference type="Proteomes" id="UP001165289"/>
    </source>
</evidence>
<feature type="transmembrane region" description="Helical" evidence="1">
    <location>
        <begin position="76"/>
        <end position="96"/>
    </location>
</feature>
<organism evidence="2 3">
    <name type="scientific">Oopsacas minuta</name>
    <dbReference type="NCBI Taxonomy" id="111878"/>
    <lineage>
        <taxon>Eukaryota</taxon>
        <taxon>Metazoa</taxon>
        <taxon>Porifera</taxon>
        <taxon>Hexactinellida</taxon>
        <taxon>Hexasterophora</taxon>
        <taxon>Lyssacinosida</taxon>
        <taxon>Leucopsacidae</taxon>
        <taxon>Oopsacas</taxon>
    </lineage>
</organism>
<dbReference type="PANTHER" id="PTHR33802:SF1">
    <property type="entry name" value="XK-RELATED PROTEIN"/>
    <property type="match status" value="1"/>
</dbReference>
<name>A0AAV7JUY1_9METZ</name>
<feature type="transmembrane region" description="Helical" evidence="1">
    <location>
        <begin position="108"/>
        <end position="129"/>
    </location>
</feature>
<evidence type="ECO:0000313" key="2">
    <source>
        <dbReference type="EMBL" id="KAI6652743.1"/>
    </source>
</evidence>
<feature type="transmembrane region" description="Helical" evidence="1">
    <location>
        <begin position="217"/>
        <end position="244"/>
    </location>
</feature>
<proteinExistence type="predicted"/>
<evidence type="ECO:0008006" key="4">
    <source>
        <dbReference type="Google" id="ProtNLM"/>
    </source>
</evidence>
<dbReference type="PANTHER" id="PTHR33802">
    <property type="entry name" value="SI:CH211-161H7.5-RELATED"/>
    <property type="match status" value="1"/>
</dbReference>
<comment type="caution">
    <text evidence="2">The sequence shown here is derived from an EMBL/GenBank/DDBJ whole genome shotgun (WGS) entry which is preliminary data.</text>
</comment>
<gene>
    <name evidence="2" type="ORF">LOD99_4129</name>
</gene>
<accession>A0AAV7JUY1</accession>
<keyword evidence="1" id="KW-1133">Transmembrane helix</keyword>
<dbReference type="AlphaFoldDB" id="A0AAV7JUY1"/>
<dbReference type="Proteomes" id="UP001165289">
    <property type="component" value="Unassembled WGS sequence"/>
</dbReference>
<evidence type="ECO:0000256" key="1">
    <source>
        <dbReference type="SAM" id="Phobius"/>
    </source>
</evidence>
<keyword evidence="1" id="KW-0812">Transmembrane</keyword>
<feature type="transmembrane region" description="Helical" evidence="1">
    <location>
        <begin position="135"/>
        <end position="157"/>
    </location>
</feature>
<keyword evidence="3" id="KW-1185">Reference proteome</keyword>
<protein>
    <recommendedName>
        <fullName evidence="4">Taste receptor type 2</fullName>
    </recommendedName>
</protein>
<sequence>MDKKRIIYITIQIVLLVLLCITYAVSITFDYLGPSLIAIILQKPNASLLDRPPSISSKYYVEANAMEWGHAVMWRLAYSLMGISIIIICVSGCLPLKFNMLFRQPTLISVWFLLLFNVNYIANIIWVIFTNYEIVWLMVVFAVLLTCSLYGALAFAYKDLYDDIATLETSNKILLWTTRIFVHNIIAIYATWLSIIWPLNLSLSLSYYNSFGSSTALLSGGLTISESSTLGLAIILMELLIWFTIENFLIEPYCRYTLTVYPVVIFAMSAIIANVINTGGINLVLASLLLAVSVILFGIRILLVILNSWKSYRHGSEVPK</sequence>
<reference evidence="2 3" key="1">
    <citation type="journal article" date="2023" name="BMC Biol.">
        <title>The compact genome of the sponge Oopsacas minuta (Hexactinellida) is lacking key metazoan core genes.</title>
        <authorList>
            <person name="Santini S."/>
            <person name="Schenkelaars Q."/>
            <person name="Jourda C."/>
            <person name="Duchesne M."/>
            <person name="Belahbib H."/>
            <person name="Rocher C."/>
            <person name="Selva M."/>
            <person name="Riesgo A."/>
            <person name="Vervoort M."/>
            <person name="Leys S.P."/>
            <person name="Kodjabachian L."/>
            <person name="Le Bivic A."/>
            <person name="Borchiellini C."/>
            <person name="Claverie J.M."/>
            <person name="Renard E."/>
        </authorList>
    </citation>
    <scope>NUCLEOTIDE SEQUENCE [LARGE SCALE GENOMIC DNA]</scope>
    <source>
        <strain evidence="2">SPO-2</strain>
    </source>
</reference>
<feature type="transmembrane region" description="Helical" evidence="1">
    <location>
        <begin position="178"/>
        <end position="197"/>
    </location>
</feature>
<keyword evidence="1" id="KW-0472">Membrane</keyword>
<dbReference type="EMBL" id="JAKMXF010000297">
    <property type="protein sequence ID" value="KAI6652743.1"/>
    <property type="molecule type" value="Genomic_DNA"/>
</dbReference>
<feature type="transmembrane region" description="Helical" evidence="1">
    <location>
        <begin position="283"/>
        <end position="306"/>
    </location>
</feature>
<feature type="transmembrane region" description="Helical" evidence="1">
    <location>
        <begin position="256"/>
        <end position="277"/>
    </location>
</feature>